<sequence length="301" mass="32413">MSRTEPGTVLRYAAFTDNPEGGNPAGVVLDARGMPDTQMQHVAAEVGYSETAFLSPLADKEDEFDVRYFTPSAEVDFCGHATIASGVALAEFAAAEGERDEADDYGDATARTFVFHTKAGLIIVDVLLTPVGYAATLTSPPTSVQSIDDDVLDELLDALDWHEDDLDERFPPAIGWSGNWHPVLVAESRHRLHRLDYDYDQLAELSKREGWTTIQLVFPDDNDRMLRTWHSRNPAPGVGIDEDPATGSAAVALGAYLVSVGAAAPGDVVTILQGDDMGRPSILLLTIGNGQMRVTGTAVQL</sequence>
<keyword evidence="1" id="KW-0413">Isomerase</keyword>
<evidence type="ECO:0000256" key="1">
    <source>
        <dbReference type="ARBA" id="ARBA00023235"/>
    </source>
</evidence>
<protein>
    <submittedName>
        <fullName evidence="2">Unannotated protein</fullName>
    </submittedName>
</protein>
<evidence type="ECO:0000313" key="2">
    <source>
        <dbReference type="EMBL" id="CAB4551378.1"/>
    </source>
</evidence>
<dbReference type="Pfam" id="PF02567">
    <property type="entry name" value="PhzC-PhzF"/>
    <property type="match status" value="1"/>
</dbReference>
<accession>A0A6J6CNK9</accession>
<dbReference type="SUPFAM" id="SSF54506">
    <property type="entry name" value="Diaminopimelate epimerase-like"/>
    <property type="match status" value="1"/>
</dbReference>
<dbReference type="InterPro" id="IPR003719">
    <property type="entry name" value="Phenazine_PhzF-like"/>
</dbReference>
<organism evidence="2">
    <name type="scientific">freshwater metagenome</name>
    <dbReference type="NCBI Taxonomy" id="449393"/>
    <lineage>
        <taxon>unclassified sequences</taxon>
        <taxon>metagenomes</taxon>
        <taxon>ecological metagenomes</taxon>
    </lineage>
</organism>
<dbReference type="PANTHER" id="PTHR13774">
    <property type="entry name" value="PHENAZINE BIOSYNTHESIS PROTEIN"/>
    <property type="match status" value="1"/>
</dbReference>
<dbReference type="GO" id="GO:0016853">
    <property type="term" value="F:isomerase activity"/>
    <property type="evidence" value="ECO:0007669"/>
    <property type="project" value="UniProtKB-KW"/>
</dbReference>
<dbReference type="Gene3D" id="3.10.310.10">
    <property type="entry name" value="Diaminopimelate Epimerase, Chain A, domain 1"/>
    <property type="match status" value="2"/>
</dbReference>
<dbReference type="NCBIfam" id="TIGR00654">
    <property type="entry name" value="PhzF_family"/>
    <property type="match status" value="1"/>
</dbReference>
<dbReference type="PIRSF" id="PIRSF016184">
    <property type="entry name" value="PhzC_PhzF"/>
    <property type="match status" value="1"/>
</dbReference>
<name>A0A6J6CNK9_9ZZZZ</name>
<dbReference type="PANTHER" id="PTHR13774:SF39">
    <property type="entry name" value="BIOSYNTHESIS PROTEIN, PUTATIVE-RELATED"/>
    <property type="match status" value="1"/>
</dbReference>
<dbReference type="EMBL" id="CAEZTD010000002">
    <property type="protein sequence ID" value="CAB4551378.1"/>
    <property type="molecule type" value="Genomic_DNA"/>
</dbReference>
<reference evidence="2" key="1">
    <citation type="submission" date="2020-05" db="EMBL/GenBank/DDBJ databases">
        <authorList>
            <person name="Chiriac C."/>
            <person name="Salcher M."/>
            <person name="Ghai R."/>
            <person name="Kavagutti S V."/>
        </authorList>
    </citation>
    <scope>NUCLEOTIDE SEQUENCE</scope>
</reference>
<dbReference type="AlphaFoldDB" id="A0A6J6CNK9"/>
<gene>
    <name evidence="2" type="ORF">UFOPK1591_00053</name>
</gene>
<proteinExistence type="predicted"/>
<dbReference type="GO" id="GO:0005737">
    <property type="term" value="C:cytoplasm"/>
    <property type="evidence" value="ECO:0007669"/>
    <property type="project" value="TreeGrafter"/>
</dbReference>